<feature type="transmembrane region" description="Helical" evidence="10">
    <location>
        <begin position="157"/>
        <end position="175"/>
    </location>
</feature>
<dbReference type="NCBIfam" id="TIGR01528">
    <property type="entry name" value="NMN_trans_PnuC"/>
    <property type="match status" value="1"/>
</dbReference>
<dbReference type="Pfam" id="PF04973">
    <property type="entry name" value="NMN_transporter"/>
    <property type="match status" value="1"/>
</dbReference>
<dbReference type="RefSeq" id="WP_065578644.1">
    <property type="nucleotide sequence ID" value="NZ_CP132382.1"/>
</dbReference>
<accession>A0A242NUG4</accession>
<proteinExistence type="inferred from homology"/>
<dbReference type="InterPro" id="IPR006419">
    <property type="entry name" value="NMN_transpt_PnuC"/>
</dbReference>
<dbReference type="OrthoDB" id="7064848at2"/>
<feature type="transmembrane region" description="Helical" evidence="10">
    <location>
        <begin position="16"/>
        <end position="32"/>
    </location>
</feature>
<feature type="transmembrane region" description="Helical" evidence="10">
    <location>
        <begin position="126"/>
        <end position="145"/>
    </location>
</feature>
<evidence type="ECO:0000313" key="12">
    <source>
        <dbReference type="Proteomes" id="UP000194968"/>
    </source>
</evidence>
<feature type="transmembrane region" description="Helical" evidence="10">
    <location>
        <begin position="89"/>
        <end position="105"/>
    </location>
</feature>
<keyword evidence="7 10" id="KW-0812">Transmembrane</keyword>
<keyword evidence="8 10" id="KW-1133">Transmembrane helix</keyword>
<protein>
    <recommendedName>
        <fullName evidence="4">Nicotinamide riboside transporter PnuC</fullName>
    </recommendedName>
</protein>
<dbReference type="PANTHER" id="PTHR36122">
    <property type="entry name" value="NICOTINAMIDE RIBOSIDE TRANSPORTER PNUC"/>
    <property type="match status" value="1"/>
</dbReference>
<evidence type="ECO:0000256" key="2">
    <source>
        <dbReference type="ARBA" id="ARBA00004651"/>
    </source>
</evidence>
<feature type="transmembrane region" description="Helical" evidence="10">
    <location>
        <begin position="182"/>
        <end position="199"/>
    </location>
</feature>
<keyword evidence="5" id="KW-0813">Transport</keyword>
<comment type="caution">
    <text evidence="11">The sequence shown here is derived from an EMBL/GenBank/DDBJ whole genome shotgun (WGS) entry which is preliminary data.</text>
</comment>
<comment type="similarity">
    <text evidence="3">Belongs to the nicotinamide ribonucleoside (NR) uptake permease (TC 4.B.1) family.</text>
</comment>
<evidence type="ECO:0000256" key="8">
    <source>
        <dbReference type="ARBA" id="ARBA00022989"/>
    </source>
</evidence>
<evidence type="ECO:0000313" key="11">
    <source>
        <dbReference type="EMBL" id="OTQ49499.1"/>
    </source>
</evidence>
<dbReference type="GO" id="GO:0005886">
    <property type="term" value="C:plasma membrane"/>
    <property type="evidence" value="ECO:0007669"/>
    <property type="project" value="UniProtKB-SubCell"/>
</dbReference>
<keyword evidence="6" id="KW-1003">Cell membrane</keyword>
<evidence type="ECO:0000256" key="10">
    <source>
        <dbReference type="SAM" id="Phobius"/>
    </source>
</evidence>
<comment type="function">
    <text evidence="1">Required for nicotinamide riboside transport across the inner membrane.</text>
</comment>
<keyword evidence="9 10" id="KW-0472">Membrane</keyword>
<dbReference type="AlphaFoldDB" id="A0A242NUG4"/>
<feature type="transmembrane region" description="Helical" evidence="10">
    <location>
        <begin position="38"/>
        <end position="60"/>
    </location>
</feature>
<evidence type="ECO:0000256" key="3">
    <source>
        <dbReference type="ARBA" id="ARBA00006669"/>
    </source>
</evidence>
<dbReference type="PANTHER" id="PTHR36122:SF2">
    <property type="entry name" value="NICOTINAMIDE RIBOSIDE TRANSPORTER PNUC"/>
    <property type="match status" value="1"/>
</dbReference>
<gene>
    <name evidence="11" type="ORF">B6D06_06485</name>
</gene>
<evidence type="ECO:0000256" key="5">
    <source>
        <dbReference type="ARBA" id="ARBA00022448"/>
    </source>
</evidence>
<evidence type="ECO:0000256" key="9">
    <source>
        <dbReference type="ARBA" id="ARBA00023136"/>
    </source>
</evidence>
<evidence type="ECO:0000256" key="1">
    <source>
        <dbReference type="ARBA" id="ARBA00002672"/>
    </source>
</evidence>
<dbReference type="EMBL" id="NASK01000095">
    <property type="protein sequence ID" value="OTQ49499.1"/>
    <property type="molecule type" value="Genomic_DNA"/>
</dbReference>
<dbReference type="GeneID" id="99745510"/>
<organism evidence="11 12">
    <name type="scientific">Gilliamella apis</name>
    <dbReference type="NCBI Taxonomy" id="1970738"/>
    <lineage>
        <taxon>Bacteria</taxon>
        <taxon>Pseudomonadati</taxon>
        <taxon>Pseudomonadota</taxon>
        <taxon>Gammaproteobacteria</taxon>
        <taxon>Orbales</taxon>
        <taxon>Orbaceae</taxon>
        <taxon>Gilliamella</taxon>
    </lineage>
</organism>
<name>A0A242NUG4_9GAMM</name>
<evidence type="ECO:0000256" key="7">
    <source>
        <dbReference type="ARBA" id="ARBA00022692"/>
    </source>
</evidence>
<comment type="subcellular location">
    <subcellularLocation>
        <location evidence="2">Cell membrane</location>
        <topology evidence="2">Multi-pass membrane protein</topology>
    </subcellularLocation>
</comment>
<dbReference type="Proteomes" id="UP000194968">
    <property type="component" value="Unassembled WGS sequence"/>
</dbReference>
<reference evidence="11 12" key="1">
    <citation type="submission" date="2017-03" db="EMBL/GenBank/DDBJ databases">
        <title>Comparative genomics of honeybee gut symbionts reveal geographically distinct and subgroup specific antibiotic resistance.</title>
        <authorList>
            <person name="Ludvigsen J."/>
            <person name="Porcellato D."/>
            <person name="Labee-Lund T.M."/>
            <person name="Amdam G.V."/>
            <person name="Rudi K."/>
        </authorList>
    </citation>
    <scope>NUCLEOTIDE SEQUENCE [LARGE SCALE GENOMIC DNA]</scope>
    <source>
        <strain evidence="11 12">A-4-12</strain>
    </source>
</reference>
<dbReference type="GO" id="GO:0034257">
    <property type="term" value="F:nicotinamide riboside transmembrane transporter activity"/>
    <property type="evidence" value="ECO:0007669"/>
    <property type="project" value="InterPro"/>
</dbReference>
<sequence>MNKLSHFAIAIGRNKFYPLFCIICVTGAYIYTDPINDFNLRYAVSYAGAFLGLLCVILLAKRKNLGNVLGMLAVIAECCANFLGGNIGAGLPTFYYFGSHIYGILTWQKNLDNNKSVKVRTLNENAFLYALIFLIAAAFFNIYLTNEIGAINTSYQLITNCFIFGLGVVAQLLLMMRYAFNWYLWVLLNVLVISLNIYTDNIVIATQYLIYLFNAVYGICEWKLSEQKEKEKKN</sequence>
<evidence type="ECO:0000256" key="4">
    <source>
        <dbReference type="ARBA" id="ARBA00017522"/>
    </source>
</evidence>
<evidence type="ECO:0000256" key="6">
    <source>
        <dbReference type="ARBA" id="ARBA00022475"/>
    </source>
</evidence>